<reference evidence="1" key="1">
    <citation type="submission" date="2021-08" db="EMBL/GenBank/DDBJ databases">
        <title>The first chromosome-level gecko genome reveals the dynamic sex chromosomes of Neotropical dwarf geckos (Sphaerodactylidae: Sphaerodactylus).</title>
        <authorList>
            <person name="Pinto B.J."/>
            <person name="Keating S.E."/>
            <person name="Gamble T."/>
        </authorList>
    </citation>
    <scope>NUCLEOTIDE SEQUENCE</scope>
    <source>
        <strain evidence="1">TG3544</strain>
    </source>
</reference>
<protein>
    <submittedName>
        <fullName evidence="1">Uncharacterized protein</fullName>
    </submittedName>
</protein>
<proteinExistence type="predicted"/>
<dbReference type="Proteomes" id="UP000827872">
    <property type="component" value="Linkage Group LG01"/>
</dbReference>
<keyword evidence="2" id="KW-1185">Reference proteome</keyword>
<accession>A0ACB8G8Q6</accession>
<evidence type="ECO:0000313" key="2">
    <source>
        <dbReference type="Proteomes" id="UP000827872"/>
    </source>
</evidence>
<organism evidence="1 2">
    <name type="scientific">Sphaerodactylus townsendi</name>
    <dbReference type="NCBI Taxonomy" id="933632"/>
    <lineage>
        <taxon>Eukaryota</taxon>
        <taxon>Metazoa</taxon>
        <taxon>Chordata</taxon>
        <taxon>Craniata</taxon>
        <taxon>Vertebrata</taxon>
        <taxon>Euteleostomi</taxon>
        <taxon>Lepidosauria</taxon>
        <taxon>Squamata</taxon>
        <taxon>Bifurcata</taxon>
        <taxon>Gekkota</taxon>
        <taxon>Sphaerodactylidae</taxon>
        <taxon>Sphaerodactylus</taxon>
    </lineage>
</organism>
<sequence>MDPRRIPIIRSSDEMESVLSQDEEDDDLEVAQEHSMRMQAYRASPGSVCTSLSKSVSMSVIDSYPDADEISLYTDAASLEKIPLSTALVG</sequence>
<dbReference type="EMBL" id="CM037614">
    <property type="protein sequence ID" value="KAH8015887.1"/>
    <property type="molecule type" value="Genomic_DNA"/>
</dbReference>
<gene>
    <name evidence="1" type="ORF">K3G42_009852</name>
</gene>
<evidence type="ECO:0000313" key="1">
    <source>
        <dbReference type="EMBL" id="KAH8015887.1"/>
    </source>
</evidence>
<comment type="caution">
    <text evidence="1">The sequence shown here is derived from an EMBL/GenBank/DDBJ whole genome shotgun (WGS) entry which is preliminary data.</text>
</comment>
<name>A0ACB8G8Q6_9SAUR</name>